<dbReference type="KEGG" id="msil:METEAL_21350"/>
<dbReference type="EMBL" id="AP027080">
    <property type="protein sequence ID" value="BDU72961.1"/>
    <property type="molecule type" value="Genomic_DNA"/>
</dbReference>
<reference evidence="3" key="1">
    <citation type="journal article" date="2023" name="Int. J. Syst. Evol. Microbiol.">
        <title>Mesoterricola silvestris gen. nov., sp. nov., Mesoterricola sediminis sp. nov., Geothrix oryzae sp. nov., Geothrix edaphica sp. nov., Geothrix rubra sp. nov., and Geothrix limicola sp. nov., six novel members of Acidobacteriota isolated from soils.</title>
        <authorList>
            <person name="Itoh H."/>
            <person name="Sugisawa Y."/>
            <person name="Mise K."/>
            <person name="Xu Z."/>
            <person name="Kuniyasu M."/>
            <person name="Ushijima N."/>
            <person name="Kawano K."/>
            <person name="Kobayashi E."/>
            <person name="Shiratori Y."/>
            <person name="Masuda Y."/>
            <person name="Senoo K."/>
        </authorList>
    </citation>
    <scope>NUCLEOTIDE SEQUENCE [LARGE SCALE GENOMIC DNA]</scope>
    <source>
        <strain evidence="3">W79</strain>
    </source>
</reference>
<dbReference type="RefSeq" id="WP_316415869.1">
    <property type="nucleotide sequence ID" value="NZ_AP027080.1"/>
</dbReference>
<gene>
    <name evidence="2" type="ORF">METEAL_21350</name>
</gene>
<name>A0AA48GW66_9BACT</name>
<dbReference type="InterPro" id="IPR012312">
    <property type="entry name" value="Hemerythrin-like"/>
</dbReference>
<accession>A0AA48GW66</accession>
<evidence type="ECO:0000313" key="3">
    <source>
        <dbReference type="Proteomes" id="UP001238179"/>
    </source>
</evidence>
<evidence type="ECO:0000259" key="1">
    <source>
        <dbReference type="Pfam" id="PF01814"/>
    </source>
</evidence>
<proteinExistence type="predicted"/>
<dbReference type="Proteomes" id="UP001238179">
    <property type="component" value="Chromosome"/>
</dbReference>
<dbReference type="Pfam" id="PF01814">
    <property type="entry name" value="Hemerythrin"/>
    <property type="match status" value="1"/>
</dbReference>
<feature type="domain" description="Hemerythrin-like" evidence="1">
    <location>
        <begin position="18"/>
        <end position="146"/>
    </location>
</feature>
<sequence length="150" mass="16939">MVEVEAALPLKGTTMNLDRYQEHHAEIHGLLEDLNRRLQPGAFDALGARQLMVTLGARLNIHLAFEDRALYPTLLGSPDAAVREKTTAYMNEVGGLKEALTAHLKRWLSTTEVLAAPEPFRVQTLDFLRALERRLRAEDQDFYPFIATRA</sequence>
<protein>
    <recommendedName>
        <fullName evidence="1">Hemerythrin-like domain-containing protein</fullName>
    </recommendedName>
</protein>
<keyword evidence="3" id="KW-1185">Reference proteome</keyword>
<dbReference type="AlphaFoldDB" id="A0AA48GW66"/>
<organism evidence="2 3">
    <name type="scientific">Mesoterricola silvestris</name>
    <dbReference type="NCBI Taxonomy" id="2927979"/>
    <lineage>
        <taxon>Bacteria</taxon>
        <taxon>Pseudomonadati</taxon>
        <taxon>Acidobacteriota</taxon>
        <taxon>Holophagae</taxon>
        <taxon>Holophagales</taxon>
        <taxon>Holophagaceae</taxon>
        <taxon>Mesoterricola</taxon>
    </lineage>
</organism>
<evidence type="ECO:0000313" key="2">
    <source>
        <dbReference type="EMBL" id="BDU72961.1"/>
    </source>
</evidence>